<comment type="function">
    <text evidence="9">Vacuolar Fe(2+) uptake transporter.</text>
</comment>
<protein>
    <recommendedName>
        <fullName evidence="9">Vacuolar iron transporter</fullName>
    </recommendedName>
</protein>
<feature type="transmembrane region" description="Helical" evidence="9">
    <location>
        <begin position="71"/>
        <end position="91"/>
    </location>
</feature>
<dbReference type="EMBL" id="QGNW01002597">
    <property type="protein sequence ID" value="RVW15712.1"/>
    <property type="molecule type" value="Genomic_DNA"/>
</dbReference>
<evidence type="ECO:0000256" key="5">
    <source>
        <dbReference type="ARBA" id="ARBA00022692"/>
    </source>
</evidence>
<evidence type="ECO:0000256" key="9">
    <source>
        <dbReference type="RuleBase" id="RU369115"/>
    </source>
</evidence>
<proteinExistence type="inferred from homology"/>
<reference evidence="10 11" key="1">
    <citation type="journal article" date="2018" name="PLoS Genet.">
        <title>Population sequencing reveals clonal diversity and ancestral inbreeding in the grapevine cultivar Chardonnay.</title>
        <authorList>
            <person name="Roach M.J."/>
            <person name="Johnson D.L."/>
            <person name="Bohlmann J."/>
            <person name="van Vuuren H.J."/>
            <person name="Jones S.J."/>
            <person name="Pretorius I.S."/>
            <person name="Schmidt S.A."/>
            <person name="Borneman A.R."/>
        </authorList>
    </citation>
    <scope>NUCLEOTIDE SEQUENCE [LARGE SCALE GENOMIC DNA]</scope>
    <source>
        <strain evidence="11">cv. Chardonnay</strain>
        <tissue evidence="10">Leaf</tissue>
    </source>
</reference>
<dbReference type="AlphaFoldDB" id="A0A438BXI3"/>
<evidence type="ECO:0000256" key="1">
    <source>
        <dbReference type="ARBA" id="ARBA00004128"/>
    </source>
</evidence>
<feature type="transmembrane region" description="Helical" evidence="9">
    <location>
        <begin position="156"/>
        <end position="177"/>
    </location>
</feature>
<dbReference type="GO" id="GO:0005381">
    <property type="term" value="F:iron ion transmembrane transporter activity"/>
    <property type="evidence" value="ECO:0007669"/>
    <property type="project" value="UniProtKB-UniRule"/>
</dbReference>
<feature type="transmembrane region" description="Helical" evidence="9">
    <location>
        <begin position="189"/>
        <end position="208"/>
    </location>
</feature>
<name>A0A438BXI3_VITVI</name>
<dbReference type="Pfam" id="PF01988">
    <property type="entry name" value="VIT1"/>
    <property type="match status" value="2"/>
</dbReference>
<evidence type="ECO:0000256" key="3">
    <source>
        <dbReference type="ARBA" id="ARBA00022496"/>
    </source>
</evidence>
<keyword evidence="7 9" id="KW-0472">Membrane</keyword>
<organism evidence="10 11">
    <name type="scientific">Vitis vinifera</name>
    <name type="common">Grape</name>
    <dbReference type="NCBI Taxonomy" id="29760"/>
    <lineage>
        <taxon>Eukaryota</taxon>
        <taxon>Viridiplantae</taxon>
        <taxon>Streptophyta</taxon>
        <taxon>Embryophyta</taxon>
        <taxon>Tracheophyta</taxon>
        <taxon>Spermatophyta</taxon>
        <taxon>Magnoliopsida</taxon>
        <taxon>eudicotyledons</taxon>
        <taxon>Gunneridae</taxon>
        <taxon>Pentapetalae</taxon>
        <taxon>rosids</taxon>
        <taxon>Vitales</taxon>
        <taxon>Vitaceae</taxon>
        <taxon>Viteae</taxon>
        <taxon>Vitis</taxon>
    </lineage>
</organism>
<evidence type="ECO:0000256" key="7">
    <source>
        <dbReference type="ARBA" id="ARBA00023136"/>
    </source>
</evidence>
<comment type="catalytic activity">
    <reaction evidence="8">
        <text>Fe(2+)(in) = Fe(2+)(out)</text>
        <dbReference type="Rhea" id="RHEA:28486"/>
        <dbReference type="ChEBI" id="CHEBI:29033"/>
    </reaction>
    <physiologicalReaction direction="left-to-right" evidence="8">
        <dbReference type="Rhea" id="RHEA:28487"/>
    </physiologicalReaction>
</comment>
<gene>
    <name evidence="10" type="primary">VvCHDh000799_6</name>
    <name evidence="10" type="ORF">CK203_075382</name>
</gene>
<dbReference type="Proteomes" id="UP000288805">
    <property type="component" value="Unassembled WGS sequence"/>
</dbReference>
<dbReference type="GO" id="GO:0005774">
    <property type="term" value="C:vacuolar membrane"/>
    <property type="evidence" value="ECO:0007669"/>
    <property type="project" value="UniProtKB-SubCell"/>
</dbReference>
<keyword evidence="9" id="KW-0406">Ion transport</keyword>
<comment type="caution">
    <text evidence="10">The sequence shown here is derived from an EMBL/GenBank/DDBJ whole genome shotgun (WGS) entry which is preliminary data.</text>
</comment>
<comment type="subcellular location">
    <subcellularLocation>
        <location evidence="1 9">Vacuole membrane</location>
        <topology evidence="1 9">Multi-pass membrane protein</topology>
    </subcellularLocation>
</comment>
<dbReference type="InterPro" id="IPR008217">
    <property type="entry name" value="Ccc1_fam"/>
</dbReference>
<comment type="similarity">
    <text evidence="2 9">Belongs to the CCC1 family.</text>
</comment>
<keyword evidence="3" id="KW-0410">Iron transport</keyword>
<accession>A0A438BXI3</accession>
<evidence type="ECO:0000313" key="11">
    <source>
        <dbReference type="Proteomes" id="UP000288805"/>
    </source>
</evidence>
<evidence type="ECO:0000256" key="6">
    <source>
        <dbReference type="ARBA" id="ARBA00022989"/>
    </source>
</evidence>
<feature type="transmembrane region" description="Helical" evidence="9">
    <location>
        <begin position="42"/>
        <end position="64"/>
    </location>
</feature>
<evidence type="ECO:0000256" key="2">
    <source>
        <dbReference type="ARBA" id="ARBA00007049"/>
    </source>
</evidence>
<evidence type="ECO:0000313" key="10">
    <source>
        <dbReference type="EMBL" id="RVW15712.1"/>
    </source>
</evidence>
<dbReference type="GO" id="GO:0140315">
    <property type="term" value="F:iron ion sequestering activity"/>
    <property type="evidence" value="ECO:0007669"/>
    <property type="project" value="UniProtKB-UniRule"/>
</dbReference>
<dbReference type="GO" id="GO:0005384">
    <property type="term" value="F:manganese ion transmembrane transporter activity"/>
    <property type="evidence" value="ECO:0007669"/>
    <property type="project" value="InterPro"/>
</dbReference>
<feature type="transmembrane region" description="Helical" evidence="9">
    <location>
        <begin position="125"/>
        <end position="149"/>
    </location>
</feature>
<dbReference type="PANTHER" id="PTHR31851">
    <property type="entry name" value="FE(2+)/MN(2+) TRANSPORTER PCL1"/>
    <property type="match status" value="1"/>
</dbReference>
<dbReference type="GO" id="GO:0030026">
    <property type="term" value="P:intracellular manganese ion homeostasis"/>
    <property type="evidence" value="ECO:0007669"/>
    <property type="project" value="InterPro"/>
</dbReference>
<keyword evidence="5 9" id="KW-0812">Transmembrane</keyword>
<evidence type="ECO:0000256" key="4">
    <source>
        <dbReference type="ARBA" id="ARBA00022554"/>
    </source>
</evidence>
<keyword evidence="3" id="KW-0408">Iron</keyword>
<keyword evidence="9" id="KW-0813">Transport</keyword>
<keyword evidence="4 9" id="KW-0926">Vacuole</keyword>
<evidence type="ECO:0000256" key="8">
    <source>
        <dbReference type="ARBA" id="ARBA00044464"/>
    </source>
</evidence>
<keyword evidence="6 9" id="KW-1133">Transmembrane helix</keyword>
<sequence>MAALSPACKNVEISVHEDNLVPHGQPQDPKAQHFHSSNRGQWLRAALLGANNGLVSVASLMMGVGVLKRDVMAMALAGFAGLVAGSCSVAIGEFVSIYTQLDIEATQMRRNSREDSKNLELPNPFQVAIASALTFVVGAMVPVVAAAITRDHKVRLGVVVAVSSLAFLVFGGVGAILGRTPVGWSCARVLVGGWMAMAITSGLTMLIGSSH</sequence>